<dbReference type="SUPFAM" id="SSF54913">
    <property type="entry name" value="GlnB-like"/>
    <property type="match status" value="1"/>
</dbReference>
<dbReference type="RefSeq" id="WP_015279201.1">
    <property type="nucleotide sequence ID" value="NC_019940.1"/>
</dbReference>
<evidence type="ECO:0000313" key="2">
    <source>
        <dbReference type="EMBL" id="AGA89051.1"/>
    </source>
</evidence>
<dbReference type="Proteomes" id="UP000010816">
    <property type="component" value="Chromosome"/>
</dbReference>
<name>L0GSU2_9GAMM</name>
<dbReference type="PANTHER" id="PTHR23419:SF8">
    <property type="entry name" value="FI09726P"/>
    <property type="match status" value="1"/>
</dbReference>
<dbReference type="InterPro" id="IPR011322">
    <property type="entry name" value="N-reg_PII-like_a/b"/>
</dbReference>
<dbReference type="Gene3D" id="3.30.70.120">
    <property type="match status" value="1"/>
</dbReference>
<reference evidence="2 3" key="1">
    <citation type="submission" date="2011-09" db="EMBL/GenBank/DDBJ databases">
        <title>Complete sequence of chromosome of Thioflavicoccus mobilis 8321.</title>
        <authorList>
            <consortium name="US DOE Joint Genome Institute"/>
            <person name="Lucas S."/>
            <person name="Han J."/>
            <person name="Lapidus A."/>
            <person name="Cheng J.-F."/>
            <person name="Goodwin L."/>
            <person name="Pitluck S."/>
            <person name="Peters L."/>
            <person name="Ovchinnikova G."/>
            <person name="Lu M."/>
            <person name="Detter J.C."/>
            <person name="Han C."/>
            <person name="Tapia R."/>
            <person name="Land M."/>
            <person name="Hauser L."/>
            <person name="Kyrpides N."/>
            <person name="Ivanova N."/>
            <person name="Pagani I."/>
            <person name="Vogl K."/>
            <person name="Liu Z."/>
            <person name="Imhoff J."/>
            <person name="Thiel V."/>
            <person name="Frigaard N.-U."/>
            <person name="Bryant D."/>
            <person name="Woyke T."/>
        </authorList>
    </citation>
    <scope>NUCLEOTIDE SEQUENCE [LARGE SCALE GENOMIC DNA]</scope>
    <source>
        <strain evidence="2 3">8321</strain>
    </source>
</reference>
<comment type="similarity">
    <text evidence="1">Belongs to the CutA family.</text>
</comment>
<protein>
    <submittedName>
        <fullName evidence="2">Uncharacterized protein involved in tolerance to divalent cations</fullName>
    </submittedName>
</protein>
<dbReference type="Pfam" id="PF03091">
    <property type="entry name" value="CutA1"/>
    <property type="match status" value="1"/>
</dbReference>
<dbReference type="STRING" id="765912.Thimo_0178"/>
<keyword evidence="3" id="KW-1185">Reference proteome</keyword>
<organism evidence="2 3">
    <name type="scientific">Thioflavicoccus mobilis 8321</name>
    <dbReference type="NCBI Taxonomy" id="765912"/>
    <lineage>
        <taxon>Bacteria</taxon>
        <taxon>Pseudomonadati</taxon>
        <taxon>Pseudomonadota</taxon>
        <taxon>Gammaproteobacteria</taxon>
        <taxon>Chromatiales</taxon>
        <taxon>Chromatiaceae</taxon>
        <taxon>Thioflavicoccus</taxon>
    </lineage>
</organism>
<dbReference type="HOGENOM" id="CLU_098807_3_1_6"/>
<dbReference type="eggNOG" id="COG1324">
    <property type="taxonomic scope" value="Bacteria"/>
</dbReference>
<proteinExistence type="inferred from homology"/>
<dbReference type="AlphaFoldDB" id="L0GSU2"/>
<dbReference type="KEGG" id="tmb:Thimo_0178"/>
<dbReference type="GO" id="GO:0010038">
    <property type="term" value="P:response to metal ion"/>
    <property type="evidence" value="ECO:0007669"/>
    <property type="project" value="InterPro"/>
</dbReference>
<evidence type="ECO:0000313" key="3">
    <source>
        <dbReference type="Proteomes" id="UP000010816"/>
    </source>
</evidence>
<gene>
    <name evidence="2" type="ORF">Thimo_0178</name>
</gene>
<dbReference type="PATRIC" id="fig|765912.4.peg.182"/>
<accession>L0GSU2</accession>
<evidence type="ECO:0000256" key="1">
    <source>
        <dbReference type="ARBA" id="ARBA00010169"/>
    </source>
</evidence>
<dbReference type="EMBL" id="CP003051">
    <property type="protein sequence ID" value="AGA89051.1"/>
    <property type="molecule type" value="Genomic_DNA"/>
</dbReference>
<dbReference type="PANTHER" id="PTHR23419">
    <property type="entry name" value="DIVALENT CATION TOLERANCE CUTA-RELATED"/>
    <property type="match status" value="1"/>
</dbReference>
<dbReference type="GO" id="GO:0005507">
    <property type="term" value="F:copper ion binding"/>
    <property type="evidence" value="ECO:0007669"/>
    <property type="project" value="TreeGrafter"/>
</dbReference>
<dbReference type="InterPro" id="IPR015867">
    <property type="entry name" value="N-reg_PII/ATP_PRibTrfase_C"/>
</dbReference>
<dbReference type="InterPro" id="IPR004323">
    <property type="entry name" value="Ion_tolerance_CutA"/>
</dbReference>
<dbReference type="OrthoDB" id="37622at2"/>
<sequence length="109" mass="11850">MSDNPLLALCTCPDAETADRLASALVEERLAACVNILPGITSVYHWRGQVERDDEVLLLIKTVAARFAALSERLVALHPYEVPEVIATPITAGLPAYLDWMSACTIGDR</sequence>